<comment type="caution">
    <text evidence="1">The sequence shown here is derived from an EMBL/GenBank/DDBJ whole genome shotgun (WGS) entry which is preliminary data.</text>
</comment>
<reference evidence="1 2" key="1">
    <citation type="submission" date="2017-02" db="EMBL/GenBank/DDBJ databases">
        <title>Draft genome sequence of Moraxella pluranimalium CCUG 54913T type strain.</title>
        <authorList>
            <person name="Salva-Serra F."/>
            <person name="Engstrom-Jakobsson H."/>
            <person name="Thorell K."/>
            <person name="Jaen-Luchoro D."/>
            <person name="Gonzales-Siles L."/>
            <person name="Karlsson R."/>
            <person name="Yazdan S."/>
            <person name="Boulund F."/>
            <person name="Johnning A."/>
            <person name="Engstrand L."/>
            <person name="Kristiansson E."/>
            <person name="Moore E."/>
        </authorList>
    </citation>
    <scope>NUCLEOTIDE SEQUENCE [LARGE SCALE GENOMIC DNA]</scope>
    <source>
        <strain evidence="1 2">CCUG 54913</strain>
    </source>
</reference>
<gene>
    <name evidence="1" type="ORF">B0680_01780</name>
</gene>
<organism evidence="1 2">
    <name type="scientific">Moraxella pluranimalium</name>
    <dbReference type="NCBI Taxonomy" id="470453"/>
    <lineage>
        <taxon>Bacteria</taxon>
        <taxon>Pseudomonadati</taxon>
        <taxon>Pseudomonadota</taxon>
        <taxon>Gammaproteobacteria</taxon>
        <taxon>Moraxellales</taxon>
        <taxon>Moraxellaceae</taxon>
        <taxon>Moraxella</taxon>
    </lineage>
</organism>
<proteinExistence type="predicted"/>
<protein>
    <submittedName>
        <fullName evidence="1">Uncharacterized protein</fullName>
    </submittedName>
</protein>
<dbReference type="STRING" id="470453.B0680_01780"/>
<dbReference type="EMBL" id="MUYU01000006">
    <property type="protein sequence ID" value="OOS25583.1"/>
    <property type="molecule type" value="Genomic_DNA"/>
</dbReference>
<sequence>MPIPSETISSASRVKISIYNPKQEDNTLNDGDRLALIWYGAIKRNGALYGTRMQVSAIFVKLDSKGLVSRDSKGLAFIKTISINLEYAHRLTIGSVVRIEQNDNENEKTLVLVGYLKPETFAYAIQEGGCEDLSFYREKRTSVSVAQDKPPKEYHYKSLSSSFNEIIGRVYNRHQVLCFKRDGYTFVMHPLTWFLSYYASTKRINRYILSKKLSESFEFNKPKTRRSKNFQAPLLEDGLRLNVKTHSPNSVLLSDWMRLPDVVFLHYLKFNEETRAHIRRIQGSFDSSIHTSNKNLNKNQIEFKSEEIVSGNGFLSDIGIWHDEAVGFQFNAVDIGENKYLITSITSITYPNGDGTPLEYEVFSKPEPTDDKLENEILDTEVKSSHVKILTSDMNYDSESITLVDGDANNPTRLWVMCKTGVIGMRKLVKIKDGESTSAFDMVAEKTKTKGVLLPEEFATGQDKSKSAHGKIGQAMLSNANKFDSIDSYPLTQRHKELYRQVKDQFHENVYYYRSVGGYGRLTDPQNLPYGDLKRLHSNNFPNKFLALYGCDQGCWYAFIDLVPKNSTHNLAGVAIRCQSEELLRKTIYDVLCLLAKKGGIMKLESEKLPTDVKYAKYNHTEEGNWVKTAIEKLQR</sequence>
<keyword evidence="2" id="KW-1185">Reference proteome</keyword>
<evidence type="ECO:0000313" key="2">
    <source>
        <dbReference type="Proteomes" id="UP000189800"/>
    </source>
</evidence>
<dbReference type="Proteomes" id="UP000189800">
    <property type="component" value="Unassembled WGS sequence"/>
</dbReference>
<evidence type="ECO:0000313" key="1">
    <source>
        <dbReference type="EMBL" id="OOS25583.1"/>
    </source>
</evidence>
<name>A0A1T0CTA8_9GAMM</name>
<dbReference type="AlphaFoldDB" id="A0A1T0CTA8"/>
<accession>A0A1T0CTA8</accession>